<dbReference type="SMART" id="SM00226">
    <property type="entry name" value="LMWPc"/>
    <property type="match status" value="1"/>
</dbReference>
<accession>A0A0R0BB64</accession>
<dbReference type="Proteomes" id="UP000051757">
    <property type="component" value="Unassembled WGS sequence"/>
</dbReference>
<dbReference type="PANTHER" id="PTHR11717">
    <property type="entry name" value="LOW MOLECULAR WEIGHT PROTEIN TYROSINE PHOSPHATASE"/>
    <property type="match status" value="1"/>
</dbReference>
<dbReference type="Gene3D" id="3.40.50.2300">
    <property type="match status" value="1"/>
</dbReference>
<evidence type="ECO:0000313" key="9">
    <source>
        <dbReference type="Proteomes" id="UP000051757"/>
    </source>
</evidence>
<comment type="caution">
    <text evidence="8">The sequence shown here is derived from an EMBL/GenBank/DDBJ whole genome shotgun (WGS) entry which is preliminary data.</text>
</comment>
<evidence type="ECO:0000259" key="7">
    <source>
        <dbReference type="SMART" id="SM00226"/>
    </source>
</evidence>
<evidence type="ECO:0000313" key="8">
    <source>
        <dbReference type="EMBL" id="KRG50958.1"/>
    </source>
</evidence>
<dbReference type="OrthoDB" id="9784339at2"/>
<name>A0A0R0BB64_9GAMM</name>
<feature type="active site" evidence="6">
    <location>
        <position position="15"/>
    </location>
</feature>
<dbReference type="PANTHER" id="PTHR11717:SF31">
    <property type="entry name" value="LOW MOLECULAR WEIGHT PROTEIN-TYROSINE-PHOSPHATASE ETP-RELATED"/>
    <property type="match status" value="1"/>
</dbReference>
<proteinExistence type="inferred from homology"/>
<feature type="active site" description="Proton donor" evidence="6">
    <location>
        <position position="117"/>
    </location>
</feature>
<dbReference type="PRINTS" id="PR00719">
    <property type="entry name" value="LMWPTPASE"/>
</dbReference>
<keyword evidence="4" id="KW-0904">Protein phosphatase</keyword>
<dbReference type="GO" id="GO:0004725">
    <property type="term" value="F:protein tyrosine phosphatase activity"/>
    <property type="evidence" value="ECO:0007669"/>
    <property type="project" value="UniProtKB-EC"/>
</dbReference>
<dbReference type="AlphaFoldDB" id="A0A0R0BB64"/>
<dbReference type="EC" id="3.1.3.48" evidence="2"/>
<feature type="active site" description="Nucleophile" evidence="6">
    <location>
        <position position="9"/>
    </location>
</feature>
<comment type="similarity">
    <text evidence="1">Belongs to the low molecular weight phosphotyrosine protein phosphatase family.</text>
</comment>
<feature type="domain" description="Phosphotyrosine protein phosphatase I" evidence="7">
    <location>
        <begin position="3"/>
        <end position="143"/>
    </location>
</feature>
<dbReference type="CDD" id="cd16343">
    <property type="entry name" value="LMWPTP"/>
    <property type="match status" value="1"/>
</dbReference>
<dbReference type="Pfam" id="PF01451">
    <property type="entry name" value="LMWPc"/>
    <property type="match status" value="1"/>
</dbReference>
<evidence type="ECO:0000256" key="5">
    <source>
        <dbReference type="ARBA" id="ARBA00051722"/>
    </source>
</evidence>
<evidence type="ECO:0000256" key="4">
    <source>
        <dbReference type="ARBA" id="ARBA00022912"/>
    </source>
</evidence>
<protein>
    <recommendedName>
        <fullName evidence="2">protein-tyrosine-phosphatase</fullName>
        <ecNumber evidence="2">3.1.3.48</ecNumber>
    </recommendedName>
</protein>
<keyword evidence="9" id="KW-1185">Reference proteome</keyword>
<evidence type="ECO:0000256" key="2">
    <source>
        <dbReference type="ARBA" id="ARBA00013064"/>
    </source>
</evidence>
<organism evidence="8 9">
    <name type="scientific">Stenotrophomonas beteli</name>
    <dbReference type="NCBI Taxonomy" id="3384461"/>
    <lineage>
        <taxon>Bacteria</taxon>
        <taxon>Pseudomonadati</taxon>
        <taxon>Pseudomonadota</taxon>
        <taxon>Gammaproteobacteria</taxon>
        <taxon>Lysobacterales</taxon>
        <taxon>Lysobacteraceae</taxon>
        <taxon>Stenotrophomonas</taxon>
        <taxon>Stenotrophomonas maltophilia group</taxon>
    </lineage>
</organism>
<dbReference type="InterPro" id="IPR036196">
    <property type="entry name" value="Ptyr_pPase_sf"/>
</dbReference>
<evidence type="ECO:0000256" key="1">
    <source>
        <dbReference type="ARBA" id="ARBA00011063"/>
    </source>
</evidence>
<evidence type="ECO:0000256" key="3">
    <source>
        <dbReference type="ARBA" id="ARBA00022801"/>
    </source>
</evidence>
<sequence length="144" mass="15830">MFKNVLFVCVGNICRSPSAEVMLRQAVAGRGIQVSSAGLGALVGHGIDATAQELLAERGMDGLAHRARQIDDAILGAADLVLTMERKHVRRIAEIAPQASGKTFLLGKWQQDREIPDPYRQQRPAFEHVYTLMAEGVESWARHL</sequence>
<reference evidence="8 9" key="1">
    <citation type="journal article" date="2016" name="Front. Microbiol.">
        <title>Genome Sequence of Type Strains of Genus Stenotrophomonas.</title>
        <authorList>
            <person name="Patil P.P."/>
            <person name="Midha S."/>
            <person name="Kumar S."/>
            <person name="Patil P.B."/>
        </authorList>
    </citation>
    <scope>NUCLEOTIDE SEQUENCE [LARGE SCALE GENOMIC DNA]</scope>
    <source>
        <strain evidence="8 9">LMG 978</strain>
    </source>
</reference>
<evidence type="ECO:0000256" key="6">
    <source>
        <dbReference type="PIRSR" id="PIRSR617867-1"/>
    </source>
</evidence>
<dbReference type="SUPFAM" id="SSF52788">
    <property type="entry name" value="Phosphotyrosine protein phosphatases I"/>
    <property type="match status" value="1"/>
</dbReference>
<keyword evidence="3" id="KW-0378">Hydrolase</keyword>
<comment type="catalytic activity">
    <reaction evidence="5">
        <text>O-phospho-L-tyrosyl-[protein] + H2O = L-tyrosyl-[protein] + phosphate</text>
        <dbReference type="Rhea" id="RHEA:10684"/>
        <dbReference type="Rhea" id="RHEA-COMP:10136"/>
        <dbReference type="Rhea" id="RHEA-COMP:20101"/>
        <dbReference type="ChEBI" id="CHEBI:15377"/>
        <dbReference type="ChEBI" id="CHEBI:43474"/>
        <dbReference type="ChEBI" id="CHEBI:46858"/>
        <dbReference type="ChEBI" id="CHEBI:61978"/>
        <dbReference type="EC" id="3.1.3.48"/>
    </reaction>
</comment>
<dbReference type="InterPro" id="IPR050438">
    <property type="entry name" value="LMW_PTPase"/>
</dbReference>
<dbReference type="EMBL" id="LLXV01000029">
    <property type="protein sequence ID" value="KRG50958.1"/>
    <property type="molecule type" value="Genomic_DNA"/>
</dbReference>
<dbReference type="InterPro" id="IPR017867">
    <property type="entry name" value="Tyr_phospatase_low_mol_wt"/>
</dbReference>
<gene>
    <name evidence="8" type="ORF">ARC23_10510</name>
</gene>
<dbReference type="InterPro" id="IPR023485">
    <property type="entry name" value="Ptyr_pPase"/>
</dbReference>